<evidence type="ECO:0000313" key="2">
    <source>
        <dbReference type="RefSeq" id="XP_016462355.1"/>
    </source>
</evidence>
<evidence type="ECO:0000256" key="1">
    <source>
        <dbReference type="SAM" id="MobiDB-lite"/>
    </source>
</evidence>
<dbReference type="OrthoDB" id="10271802at2759"/>
<protein>
    <submittedName>
        <fullName evidence="2">Uncharacterized protein</fullName>
    </submittedName>
</protein>
<reference evidence="2" key="1">
    <citation type="submission" date="2025-08" db="UniProtKB">
        <authorList>
            <consortium name="RefSeq"/>
        </authorList>
    </citation>
    <scope>IDENTIFICATION</scope>
</reference>
<gene>
    <name evidence="2" type="primary">LOC107785542</name>
</gene>
<dbReference type="InterPro" id="IPR021109">
    <property type="entry name" value="Peptidase_aspartic_dom_sf"/>
</dbReference>
<sequence length="242" mass="27045">MGHTFVDGLEEASKMNLDSACGERQIGQLVAEKNPRPNGALPSDTEKNPIEQEQAINLRSGKALEELPPKKYVPKDVFERLVPQLEVVAKKKDDEHIQEIEVRPLPPFSQRLQKSNDVCPKECRARVQSKLPPMLKDPGYFTIPLAIGKYEAGRALCGLEASINLMPLSVFKHLEFGAPRPTTITLQLADRSLVVPEGIIENVLVQVGVFIFPADFINFDSMDDEEVPMGDHSWPLEEHILM</sequence>
<feature type="region of interest" description="Disordered" evidence="1">
    <location>
        <begin position="26"/>
        <end position="51"/>
    </location>
</feature>
<dbReference type="KEGG" id="nta:107785542"/>
<dbReference type="Gene3D" id="2.40.70.10">
    <property type="entry name" value="Acid Proteases"/>
    <property type="match status" value="1"/>
</dbReference>
<dbReference type="PaxDb" id="4097-A0A1S3ZD29"/>
<accession>A0A1S3ZD29</accession>
<organism evidence="2">
    <name type="scientific">Nicotiana tabacum</name>
    <name type="common">Common tobacco</name>
    <dbReference type="NCBI Taxonomy" id="4097"/>
    <lineage>
        <taxon>Eukaryota</taxon>
        <taxon>Viridiplantae</taxon>
        <taxon>Streptophyta</taxon>
        <taxon>Embryophyta</taxon>
        <taxon>Tracheophyta</taxon>
        <taxon>Spermatophyta</taxon>
        <taxon>Magnoliopsida</taxon>
        <taxon>eudicotyledons</taxon>
        <taxon>Gunneridae</taxon>
        <taxon>Pentapetalae</taxon>
        <taxon>asterids</taxon>
        <taxon>lamiids</taxon>
        <taxon>Solanales</taxon>
        <taxon>Solanaceae</taxon>
        <taxon>Nicotianoideae</taxon>
        <taxon>Nicotianeae</taxon>
        <taxon>Nicotiana</taxon>
    </lineage>
</organism>
<name>A0A1S3ZD29_TOBAC</name>
<dbReference type="PANTHER" id="PTHR33067">
    <property type="entry name" value="RNA-DIRECTED DNA POLYMERASE-RELATED"/>
    <property type="match status" value="1"/>
</dbReference>
<proteinExistence type="predicted"/>
<dbReference type="RefSeq" id="XP_016462355.1">
    <property type="nucleotide sequence ID" value="XM_016606869.1"/>
</dbReference>
<dbReference type="PANTHER" id="PTHR33067:SF32">
    <property type="entry name" value="ASPARTIC PEPTIDASE DDI1-TYPE DOMAIN-CONTAINING PROTEIN"/>
    <property type="match status" value="1"/>
</dbReference>
<dbReference type="AlphaFoldDB" id="A0A1S3ZD29"/>